<accession>A0A9N7TGD3</accession>
<keyword evidence="3" id="KW-1185">Reference proteome</keyword>
<dbReference type="AlphaFoldDB" id="A0A9N7TGD3"/>
<evidence type="ECO:0000313" key="2">
    <source>
        <dbReference type="EMBL" id="CAB1412482.1"/>
    </source>
</evidence>
<evidence type="ECO:0000256" key="1">
    <source>
        <dbReference type="SAM" id="MobiDB-lite"/>
    </source>
</evidence>
<gene>
    <name evidence="2" type="ORF">PLEPLA_LOCUS174</name>
</gene>
<comment type="caution">
    <text evidence="2">The sequence shown here is derived from an EMBL/GenBank/DDBJ whole genome shotgun (WGS) entry which is preliminary data.</text>
</comment>
<name>A0A9N7TGD3_PLEPL</name>
<dbReference type="EMBL" id="CADEAL010000003">
    <property type="protein sequence ID" value="CAB1412482.1"/>
    <property type="molecule type" value="Genomic_DNA"/>
</dbReference>
<organism evidence="2 3">
    <name type="scientific">Pleuronectes platessa</name>
    <name type="common">European plaice</name>
    <dbReference type="NCBI Taxonomy" id="8262"/>
    <lineage>
        <taxon>Eukaryota</taxon>
        <taxon>Metazoa</taxon>
        <taxon>Chordata</taxon>
        <taxon>Craniata</taxon>
        <taxon>Vertebrata</taxon>
        <taxon>Euteleostomi</taxon>
        <taxon>Actinopterygii</taxon>
        <taxon>Neopterygii</taxon>
        <taxon>Teleostei</taxon>
        <taxon>Neoteleostei</taxon>
        <taxon>Acanthomorphata</taxon>
        <taxon>Carangaria</taxon>
        <taxon>Pleuronectiformes</taxon>
        <taxon>Pleuronectoidei</taxon>
        <taxon>Pleuronectidae</taxon>
        <taxon>Pleuronectes</taxon>
    </lineage>
</organism>
<reference evidence="2" key="1">
    <citation type="submission" date="2020-03" db="EMBL/GenBank/DDBJ databases">
        <authorList>
            <person name="Weist P."/>
        </authorList>
    </citation>
    <scope>NUCLEOTIDE SEQUENCE</scope>
</reference>
<dbReference type="Proteomes" id="UP001153269">
    <property type="component" value="Unassembled WGS sequence"/>
</dbReference>
<sequence>MRKKEKNTSSCHSYKKKQAIFERTHHFCILFLPQNRAESDSRCEASLSSSISASLRSTCTARPQQCTLDSALAERRVPQGLLSKPEVPSQSEAGAQKENAQHDETVRDVEELRLLEAPLGGRAPAALTGLAPSCFSSW</sequence>
<proteinExistence type="predicted"/>
<feature type="region of interest" description="Disordered" evidence="1">
    <location>
        <begin position="77"/>
        <end position="106"/>
    </location>
</feature>
<evidence type="ECO:0000313" key="3">
    <source>
        <dbReference type="Proteomes" id="UP001153269"/>
    </source>
</evidence>
<protein>
    <submittedName>
        <fullName evidence="2">Uncharacterized protein</fullName>
    </submittedName>
</protein>